<dbReference type="RefSeq" id="WP_147167207.1">
    <property type="nucleotide sequence ID" value="NZ_VOOR01000016.1"/>
</dbReference>
<dbReference type="PANTHER" id="PTHR33164">
    <property type="entry name" value="TRANSCRIPTIONAL REGULATOR, MARR FAMILY"/>
    <property type="match status" value="1"/>
</dbReference>
<sequence>MQKEQILQVLDWLEAYGPEEGEQLSPKAFGLWLQRQTGEGANSSPESNIDGLISMHLGFMANYAAFYGRRVFKGSELYSFTDWAFLATLSQAGAMTKSALIQANILEKSTGTEVIKRLHRQQFIREEPNPEDRRARLVLLSEKGRAVLQEANERVFPLGKIITGTLSEKEKQSLLRILQKLHAFHAPLFKAKDDEKFWELFRQNLP</sequence>
<dbReference type="PANTHER" id="PTHR33164:SF43">
    <property type="entry name" value="HTH-TYPE TRANSCRIPTIONAL REPRESSOR YETL"/>
    <property type="match status" value="1"/>
</dbReference>
<dbReference type="InterPro" id="IPR036388">
    <property type="entry name" value="WH-like_DNA-bd_sf"/>
</dbReference>
<gene>
    <name evidence="2" type="ORF">FRY97_09460</name>
</gene>
<dbReference type="EMBL" id="VOOR01000016">
    <property type="protein sequence ID" value="TXB63388.1"/>
    <property type="molecule type" value="Genomic_DNA"/>
</dbReference>
<dbReference type="Gene3D" id="1.10.10.10">
    <property type="entry name" value="Winged helix-like DNA-binding domain superfamily/Winged helix DNA-binding domain"/>
    <property type="match status" value="1"/>
</dbReference>
<dbReference type="GO" id="GO:0003677">
    <property type="term" value="F:DNA binding"/>
    <property type="evidence" value="ECO:0007669"/>
    <property type="project" value="UniProtKB-KW"/>
</dbReference>
<reference evidence="2 3" key="1">
    <citation type="submission" date="2019-08" db="EMBL/GenBank/DDBJ databases">
        <title>Genome of Phaeodactylibacter luteus.</title>
        <authorList>
            <person name="Bowman J.P."/>
        </authorList>
    </citation>
    <scope>NUCLEOTIDE SEQUENCE [LARGE SCALE GENOMIC DNA]</scope>
    <source>
        <strain evidence="2 3">KCTC 42180</strain>
    </source>
</reference>
<dbReference type="InterPro" id="IPR036390">
    <property type="entry name" value="WH_DNA-bd_sf"/>
</dbReference>
<dbReference type="GO" id="GO:0006950">
    <property type="term" value="P:response to stress"/>
    <property type="evidence" value="ECO:0007669"/>
    <property type="project" value="TreeGrafter"/>
</dbReference>
<evidence type="ECO:0000313" key="3">
    <source>
        <dbReference type="Proteomes" id="UP000321580"/>
    </source>
</evidence>
<dbReference type="InterPro" id="IPR039422">
    <property type="entry name" value="MarR/SlyA-like"/>
</dbReference>
<proteinExistence type="predicted"/>
<protein>
    <submittedName>
        <fullName evidence="2">Winged helix DNA-binding protein</fullName>
    </submittedName>
</protein>
<dbReference type="Proteomes" id="UP000321580">
    <property type="component" value="Unassembled WGS sequence"/>
</dbReference>
<evidence type="ECO:0000313" key="2">
    <source>
        <dbReference type="EMBL" id="TXB63388.1"/>
    </source>
</evidence>
<dbReference type="InterPro" id="IPR000835">
    <property type="entry name" value="HTH_MarR-typ"/>
</dbReference>
<keyword evidence="3" id="KW-1185">Reference proteome</keyword>
<evidence type="ECO:0000259" key="1">
    <source>
        <dbReference type="PROSITE" id="PS50995"/>
    </source>
</evidence>
<organism evidence="2 3">
    <name type="scientific">Phaeodactylibacter luteus</name>
    <dbReference type="NCBI Taxonomy" id="1564516"/>
    <lineage>
        <taxon>Bacteria</taxon>
        <taxon>Pseudomonadati</taxon>
        <taxon>Bacteroidota</taxon>
        <taxon>Saprospiria</taxon>
        <taxon>Saprospirales</taxon>
        <taxon>Haliscomenobacteraceae</taxon>
        <taxon>Phaeodactylibacter</taxon>
    </lineage>
</organism>
<dbReference type="SUPFAM" id="SSF46785">
    <property type="entry name" value="Winged helix' DNA-binding domain"/>
    <property type="match status" value="1"/>
</dbReference>
<dbReference type="PROSITE" id="PS50995">
    <property type="entry name" value="HTH_MARR_2"/>
    <property type="match status" value="1"/>
</dbReference>
<accession>A0A5C6RLZ4</accession>
<dbReference type="SMART" id="SM00347">
    <property type="entry name" value="HTH_MARR"/>
    <property type="match status" value="1"/>
</dbReference>
<dbReference type="Pfam" id="PF01047">
    <property type="entry name" value="MarR"/>
    <property type="match status" value="1"/>
</dbReference>
<dbReference type="GO" id="GO:0003700">
    <property type="term" value="F:DNA-binding transcription factor activity"/>
    <property type="evidence" value="ECO:0007669"/>
    <property type="project" value="InterPro"/>
</dbReference>
<name>A0A5C6RLZ4_9BACT</name>
<comment type="caution">
    <text evidence="2">The sequence shown here is derived from an EMBL/GenBank/DDBJ whole genome shotgun (WGS) entry which is preliminary data.</text>
</comment>
<keyword evidence="2" id="KW-0238">DNA-binding</keyword>
<feature type="domain" description="HTH marR-type" evidence="1">
    <location>
        <begin position="46"/>
        <end position="183"/>
    </location>
</feature>
<dbReference type="AlphaFoldDB" id="A0A5C6RLZ4"/>
<dbReference type="OrthoDB" id="961069at2"/>